<reference evidence="2 3" key="1">
    <citation type="journal article" date="2019" name="Int. J. Syst. Evol. Microbiol.">
        <title>The Global Catalogue of Microorganisms (GCM) 10K type strain sequencing project: providing services to taxonomists for standard genome sequencing and annotation.</title>
        <authorList>
            <consortium name="The Broad Institute Genomics Platform"/>
            <consortium name="The Broad Institute Genome Sequencing Center for Infectious Disease"/>
            <person name="Wu L."/>
            <person name="Ma J."/>
        </authorList>
    </citation>
    <scope>NUCLEOTIDE SEQUENCE [LARGE SCALE GENOMIC DNA]</scope>
    <source>
        <strain evidence="2 3">JCM 15628</strain>
    </source>
</reference>
<evidence type="ECO:0000313" key="2">
    <source>
        <dbReference type="EMBL" id="GAA1971597.1"/>
    </source>
</evidence>
<dbReference type="NCBIfam" id="NF038083">
    <property type="entry name" value="CU044_5270_fam"/>
    <property type="match status" value="1"/>
</dbReference>
<dbReference type="RefSeq" id="WP_344058924.1">
    <property type="nucleotide sequence ID" value="NZ_BAAAPU010000003.1"/>
</dbReference>
<gene>
    <name evidence="2" type="ORF">GCM10009817_09530</name>
</gene>
<dbReference type="InterPro" id="IPR047789">
    <property type="entry name" value="CU044_5270-like"/>
</dbReference>
<keyword evidence="3" id="KW-1185">Reference proteome</keyword>
<sequence>MRSELTTKVAAADPATHLQMPLSDREWQEMAQAIMSSGTAPAAAGDAGALVADRLTITGPSARAIPRRVRRSVAVLAAACALIAAPVGLSLTGRPAGASVAAAGVLDTAAIHATDPPASGDQYWKITTTGGHTATRHETRNASDLSSTWWVLDRTIAYVAVDGARPTYTEWAPGISQRQLTGGPGWSPVPGGTSIETTNLAPNELPGGWQTPNPAFLAALPRDVDHLRDRLYADAQGHGSSVDGEVVVYVADVLRSGLVPADLRAALFQVLKTVPGVDVTSRAVTLQGQLGVGIARTEPVNGTRQEIMVDPSTGLLIGERTVAVEGTSGVPAGTVVTETRVRTTLVNEIPAATKDAAHHAICTAGADSVITCSKAP</sequence>
<feature type="transmembrane region" description="Helical" evidence="1">
    <location>
        <begin position="73"/>
        <end position="91"/>
    </location>
</feature>
<evidence type="ECO:0000256" key="1">
    <source>
        <dbReference type="SAM" id="Phobius"/>
    </source>
</evidence>
<dbReference type="Proteomes" id="UP001500013">
    <property type="component" value="Unassembled WGS sequence"/>
</dbReference>
<protein>
    <submittedName>
        <fullName evidence="2">Uncharacterized protein</fullName>
    </submittedName>
</protein>
<evidence type="ECO:0000313" key="3">
    <source>
        <dbReference type="Proteomes" id="UP001500013"/>
    </source>
</evidence>
<comment type="caution">
    <text evidence="2">The sequence shown here is derived from an EMBL/GenBank/DDBJ whole genome shotgun (WGS) entry which is preliminary data.</text>
</comment>
<organism evidence="2 3">
    <name type="scientific">Terrabacter lapilli</name>
    <dbReference type="NCBI Taxonomy" id="436231"/>
    <lineage>
        <taxon>Bacteria</taxon>
        <taxon>Bacillati</taxon>
        <taxon>Actinomycetota</taxon>
        <taxon>Actinomycetes</taxon>
        <taxon>Micrococcales</taxon>
        <taxon>Intrasporangiaceae</taxon>
        <taxon>Terrabacter</taxon>
    </lineage>
</organism>
<keyword evidence="1" id="KW-1133">Transmembrane helix</keyword>
<name>A0ABN2RMB4_9MICO</name>
<dbReference type="EMBL" id="BAAAPU010000003">
    <property type="protein sequence ID" value="GAA1971597.1"/>
    <property type="molecule type" value="Genomic_DNA"/>
</dbReference>
<proteinExistence type="predicted"/>
<keyword evidence="1" id="KW-0472">Membrane</keyword>
<keyword evidence="1" id="KW-0812">Transmembrane</keyword>
<accession>A0ABN2RMB4</accession>